<gene>
    <name evidence="2" type="ORF">SAMN05421858_0655</name>
</gene>
<dbReference type="EMBL" id="FTNO01000001">
    <property type="protein sequence ID" value="SIQ87111.1"/>
    <property type="molecule type" value="Genomic_DNA"/>
</dbReference>
<dbReference type="AlphaFoldDB" id="A0A1N6WAD8"/>
<dbReference type="RefSeq" id="WP_245799885.1">
    <property type="nucleotide sequence ID" value="NZ_FTNO01000001.1"/>
</dbReference>
<dbReference type="InterPro" id="IPR006311">
    <property type="entry name" value="TAT_signal"/>
</dbReference>
<evidence type="ECO:0008006" key="4">
    <source>
        <dbReference type="Google" id="ProtNLM"/>
    </source>
</evidence>
<organism evidence="2 3">
    <name type="scientific">Haladaptatus litoreus</name>
    <dbReference type="NCBI Taxonomy" id="553468"/>
    <lineage>
        <taxon>Archaea</taxon>
        <taxon>Methanobacteriati</taxon>
        <taxon>Methanobacteriota</taxon>
        <taxon>Stenosarchaea group</taxon>
        <taxon>Halobacteria</taxon>
        <taxon>Halobacteriales</taxon>
        <taxon>Haladaptataceae</taxon>
        <taxon>Haladaptatus</taxon>
    </lineage>
</organism>
<evidence type="ECO:0000256" key="1">
    <source>
        <dbReference type="SAM" id="MobiDB-lite"/>
    </source>
</evidence>
<name>A0A1N6WAD8_9EURY</name>
<keyword evidence="3" id="KW-1185">Reference proteome</keyword>
<evidence type="ECO:0000313" key="3">
    <source>
        <dbReference type="Proteomes" id="UP000186914"/>
    </source>
</evidence>
<feature type="compositionally biased region" description="Gly residues" evidence="1">
    <location>
        <begin position="334"/>
        <end position="353"/>
    </location>
</feature>
<evidence type="ECO:0000313" key="2">
    <source>
        <dbReference type="EMBL" id="SIQ87111.1"/>
    </source>
</evidence>
<proteinExistence type="predicted"/>
<feature type="compositionally biased region" description="Low complexity" evidence="1">
    <location>
        <begin position="354"/>
        <end position="366"/>
    </location>
</feature>
<dbReference type="PROSITE" id="PS51318">
    <property type="entry name" value="TAT"/>
    <property type="match status" value="1"/>
</dbReference>
<dbReference type="Proteomes" id="UP000186914">
    <property type="component" value="Unassembled WGS sequence"/>
</dbReference>
<feature type="region of interest" description="Disordered" evidence="1">
    <location>
        <begin position="295"/>
        <end position="387"/>
    </location>
</feature>
<sequence>MARDCSTTVRDREISESSLNRRSYLKLTGSTALTVAGAGLLSNGAAAAEYETITVPAGSQEQFQVGSGETFENKLIDISADKADARIVASGSDWTIRNVGFKGAADMSGPHSPGENLGGHPNLIAASGTGTIEHVYLGDGVSGDMVRKGAIGVSSSHSGHIDLNEVTMNGWTGNAIYAAGSASSGGGNGTLAFDRCLLKNNNISHLRIANDGTTVKNTVIYNTDDVPVHPINGGVVNSRGVYDGYGTTSNVIEFENCHIDCTDANTNGGASALAATKTTFRVTDSQIKGQLIGNVETTNVGENPSHEPPKGAPTTAEQAASGSAANGENSGNSGNSGGSGNGNSGSSGNGGNSGNSSNGSDSGNAAETASSADDSVDEQRISASSPSGRFCFTYKGRNYCFDFDTISTLMTGI</sequence>
<accession>A0A1N6WAD8</accession>
<reference evidence="3" key="1">
    <citation type="submission" date="2017-01" db="EMBL/GenBank/DDBJ databases">
        <authorList>
            <person name="Varghese N."/>
            <person name="Submissions S."/>
        </authorList>
    </citation>
    <scope>NUCLEOTIDE SEQUENCE [LARGE SCALE GENOMIC DNA]</scope>
    <source>
        <strain evidence="3">CGMCC 1.7737</strain>
    </source>
</reference>
<protein>
    <recommendedName>
        <fullName evidence="4">Right handed beta helix region</fullName>
    </recommendedName>
</protein>
<feature type="compositionally biased region" description="Low complexity" evidence="1">
    <location>
        <begin position="319"/>
        <end position="333"/>
    </location>
</feature>